<dbReference type="KEGG" id="gog:C1280_05705"/>
<evidence type="ECO:0008006" key="4">
    <source>
        <dbReference type="Google" id="ProtNLM"/>
    </source>
</evidence>
<sequence length="151" mass="16215">MFALSDFVDLPEWSAVAAAVQRRLCEHPGARVTLDCERLTGLTPDVFLAIGHLLRSAPGRVRLRNWPAALRDLGPKLVTAHVLDCLLLTVSRSARRLDPVAPGAELERSVGHLTASVDALKRAWFGPGERTEVGAPVPAPVEPSVGSLSRT</sequence>
<organism evidence="2 3">
    <name type="scientific">Gemmata obscuriglobus</name>
    <dbReference type="NCBI Taxonomy" id="114"/>
    <lineage>
        <taxon>Bacteria</taxon>
        <taxon>Pseudomonadati</taxon>
        <taxon>Planctomycetota</taxon>
        <taxon>Planctomycetia</taxon>
        <taxon>Gemmatales</taxon>
        <taxon>Gemmataceae</taxon>
        <taxon>Gemmata</taxon>
    </lineage>
</organism>
<proteinExistence type="predicted"/>
<accession>A0A2Z3GQI7</accession>
<gene>
    <name evidence="2" type="ORF">C1280_05705</name>
</gene>
<evidence type="ECO:0000313" key="2">
    <source>
        <dbReference type="EMBL" id="AWM36569.1"/>
    </source>
</evidence>
<dbReference type="AlphaFoldDB" id="A0A2Z3GQI7"/>
<dbReference type="EMBL" id="CP025958">
    <property type="protein sequence ID" value="AWM36569.1"/>
    <property type="molecule type" value="Genomic_DNA"/>
</dbReference>
<evidence type="ECO:0000313" key="3">
    <source>
        <dbReference type="Proteomes" id="UP000245802"/>
    </source>
</evidence>
<reference evidence="2 3" key="1">
    <citation type="submission" date="2018-01" db="EMBL/GenBank/DDBJ databases">
        <title>G. obscuriglobus.</title>
        <authorList>
            <person name="Franke J."/>
            <person name="Blomberg W."/>
            <person name="Selmecki A."/>
        </authorList>
    </citation>
    <scope>NUCLEOTIDE SEQUENCE [LARGE SCALE GENOMIC DNA]</scope>
    <source>
        <strain evidence="2 3">DSM 5831</strain>
    </source>
</reference>
<evidence type="ECO:0000256" key="1">
    <source>
        <dbReference type="SAM" id="MobiDB-lite"/>
    </source>
</evidence>
<keyword evidence="3" id="KW-1185">Reference proteome</keyword>
<protein>
    <recommendedName>
        <fullName evidence="4">STAS domain-containing protein</fullName>
    </recommendedName>
</protein>
<name>A0A2Z3GQI7_9BACT</name>
<dbReference type="Proteomes" id="UP000245802">
    <property type="component" value="Chromosome"/>
</dbReference>
<feature type="region of interest" description="Disordered" evidence="1">
    <location>
        <begin position="131"/>
        <end position="151"/>
    </location>
</feature>
<feature type="compositionally biased region" description="Low complexity" evidence="1">
    <location>
        <begin position="142"/>
        <end position="151"/>
    </location>
</feature>